<protein>
    <recommendedName>
        <fullName evidence="3">aldehyde oxygenase (deformylating)</fullName>
        <ecNumber evidence="3">4.1.99.5</ecNumber>
    </recommendedName>
</protein>
<dbReference type="Pfam" id="PF12076">
    <property type="entry name" value="CER1-like_C"/>
    <property type="match status" value="1"/>
</dbReference>
<keyword evidence="8" id="KW-0456">Lyase</keyword>
<dbReference type="AlphaFoldDB" id="A0A843XN46"/>
<dbReference type="GO" id="GO:0071771">
    <property type="term" value="F:aldehyde oxygenase (deformylating) activity"/>
    <property type="evidence" value="ECO:0007669"/>
    <property type="project" value="UniProtKB-EC"/>
</dbReference>
<dbReference type="InterPro" id="IPR021940">
    <property type="entry name" value="CER1-like_C"/>
</dbReference>
<reference evidence="13" key="1">
    <citation type="submission" date="2017-07" db="EMBL/GenBank/DDBJ databases">
        <title>Taro Niue Genome Assembly and Annotation.</title>
        <authorList>
            <person name="Atibalentja N."/>
            <person name="Keating K."/>
            <person name="Fields C.J."/>
        </authorList>
    </citation>
    <scope>NUCLEOTIDE SEQUENCE</scope>
    <source>
        <strain evidence="13">Niue_2</strain>
        <tissue evidence="13">Leaf</tissue>
    </source>
</reference>
<comment type="subcellular location">
    <subcellularLocation>
        <location evidence="1">Endoplasmic reticulum membrane</location>
        <topology evidence="1">Multi-pass membrane protein</topology>
    </subcellularLocation>
</comment>
<keyword evidence="14" id="KW-1185">Reference proteome</keyword>
<evidence type="ECO:0000256" key="9">
    <source>
        <dbReference type="ARBA" id="ARBA00047909"/>
    </source>
</evidence>
<evidence type="ECO:0000259" key="11">
    <source>
        <dbReference type="Pfam" id="PF04116"/>
    </source>
</evidence>
<evidence type="ECO:0000256" key="4">
    <source>
        <dbReference type="ARBA" id="ARBA00022692"/>
    </source>
</evidence>
<feature type="transmembrane region" description="Helical" evidence="10">
    <location>
        <begin position="127"/>
        <end position="145"/>
    </location>
</feature>
<feature type="transmembrane region" description="Helical" evidence="10">
    <location>
        <begin position="99"/>
        <end position="121"/>
    </location>
</feature>
<organism evidence="13 14">
    <name type="scientific">Colocasia esculenta</name>
    <name type="common">Wild taro</name>
    <name type="synonym">Arum esculentum</name>
    <dbReference type="NCBI Taxonomy" id="4460"/>
    <lineage>
        <taxon>Eukaryota</taxon>
        <taxon>Viridiplantae</taxon>
        <taxon>Streptophyta</taxon>
        <taxon>Embryophyta</taxon>
        <taxon>Tracheophyta</taxon>
        <taxon>Spermatophyta</taxon>
        <taxon>Magnoliopsida</taxon>
        <taxon>Liliopsida</taxon>
        <taxon>Araceae</taxon>
        <taxon>Aroideae</taxon>
        <taxon>Colocasieae</taxon>
        <taxon>Colocasia</taxon>
    </lineage>
</organism>
<proteinExistence type="inferred from homology"/>
<evidence type="ECO:0000256" key="7">
    <source>
        <dbReference type="ARBA" id="ARBA00023136"/>
    </source>
</evidence>
<evidence type="ECO:0000313" key="13">
    <source>
        <dbReference type="EMBL" id="MQM20746.1"/>
    </source>
</evidence>
<dbReference type="InterPro" id="IPR006694">
    <property type="entry name" value="Fatty_acid_hydroxylase"/>
</dbReference>
<comment type="similarity">
    <text evidence="2">Belongs to the sterol desaturase family.</text>
</comment>
<comment type="caution">
    <text evidence="13">The sequence shown here is derived from an EMBL/GenBank/DDBJ whole genome shotgun (WGS) entry which is preliminary data.</text>
</comment>
<dbReference type="InterPro" id="IPR050307">
    <property type="entry name" value="Sterol_Desaturase_Related"/>
</dbReference>
<dbReference type="Proteomes" id="UP000652761">
    <property type="component" value="Unassembled WGS sequence"/>
</dbReference>
<feature type="transmembrane region" description="Helical" evidence="10">
    <location>
        <begin position="327"/>
        <end position="352"/>
    </location>
</feature>
<keyword evidence="7 10" id="KW-0472">Membrane</keyword>
<evidence type="ECO:0000256" key="6">
    <source>
        <dbReference type="ARBA" id="ARBA00022989"/>
    </source>
</evidence>
<evidence type="ECO:0000313" key="14">
    <source>
        <dbReference type="Proteomes" id="UP000652761"/>
    </source>
</evidence>
<accession>A0A843XN46</accession>
<dbReference type="EC" id="4.1.99.5" evidence="3"/>
<evidence type="ECO:0000256" key="5">
    <source>
        <dbReference type="ARBA" id="ARBA00022824"/>
    </source>
</evidence>
<dbReference type="GO" id="GO:0005789">
    <property type="term" value="C:endoplasmic reticulum membrane"/>
    <property type="evidence" value="ECO:0007669"/>
    <property type="project" value="UniProtKB-SubCell"/>
</dbReference>
<dbReference type="PANTHER" id="PTHR11863">
    <property type="entry name" value="STEROL DESATURASE"/>
    <property type="match status" value="1"/>
</dbReference>
<sequence>MATKPGLLTHWPWQKLGGFKYLVLAPWVVYSVHSYLTKEAGERDLSNLLIFPFLLSRWIHNQIWISLSRFQTARSKHRIVNKSLEFEQVDRESNWDDQIILNGTFLFLSSMFMPGASHLPFWNTKGVIITILLHTGPVEFLYYWLHRALHHHYLYNRYHSHHHQSIVTEPITAVIHPFGEHLAYFALFTIPLATMVWTGTLSIVALAGYEFYIDFMNNLGHCNFELVPKWFFSVLPPLKYLMYTPSFHSLHHTQFRTNYALFMPMYDYLYGTADKSSDELYEAMQRGKEENPDVVHLTHPTTLHSVYHLRVGFASIAASPYAAGSRWYVWAMWPLTLASALLFWFCGSAFTVERNRMKKLAMQTWAIPRYSFQYKLRRQKADINELIEKAILQAEEMGAKVVSLGLLNQGEELNKRGQLYIEKHPEMKLKIVDGSSLGAAVVVHSIPKETKQVLLRGTITKTAQAVALALCQKGVQVLATHRDEFEALKLSLPTNVGSHLLLSDSHFAEVWLVGEGLTPEEQLKAPKGARFIPFSQFPPKRLRKDCVYYSTPAMAIPKSLENMHACENWLPRRVMSAWRVAGIVHALEGWGSHECGDAVFDPDQVWRASLDHGFLPLARP</sequence>
<keyword evidence="4 10" id="KW-0812">Transmembrane</keyword>
<evidence type="ECO:0000256" key="3">
    <source>
        <dbReference type="ARBA" id="ARBA00013146"/>
    </source>
</evidence>
<dbReference type="GO" id="GO:0005506">
    <property type="term" value="F:iron ion binding"/>
    <property type="evidence" value="ECO:0007669"/>
    <property type="project" value="InterPro"/>
</dbReference>
<evidence type="ECO:0000256" key="10">
    <source>
        <dbReference type="SAM" id="Phobius"/>
    </source>
</evidence>
<dbReference type="OrthoDB" id="408954at2759"/>
<keyword evidence="5" id="KW-0256">Endoplasmic reticulum</keyword>
<feature type="domain" description="Very-long-chain aldehyde decarbonylase CER1-like C-terminal" evidence="12">
    <location>
        <begin position="453"/>
        <end position="616"/>
    </location>
</feature>
<feature type="domain" description="Fatty acid hydroxylase" evidence="11">
    <location>
        <begin position="137"/>
        <end position="272"/>
    </location>
</feature>
<comment type="catalytic activity">
    <reaction evidence="9">
        <text>a long-chain fatty aldehyde + 2 NADPH + O2 + H(+) = a long-chain alkane + formate + 2 NADP(+) + H2O</text>
        <dbReference type="Rhea" id="RHEA:21440"/>
        <dbReference type="ChEBI" id="CHEBI:15377"/>
        <dbReference type="ChEBI" id="CHEBI:15378"/>
        <dbReference type="ChEBI" id="CHEBI:15379"/>
        <dbReference type="ChEBI" id="CHEBI:15740"/>
        <dbReference type="ChEBI" id="CHEBI:17176"/>
        <dbReference type="ChEBI" id="CHEBI:57783"/>
        <dbReference type="ChEBI" id="CHEBI:58349"/>
        <dbReference type="ChEBI" id="CHEBI:83563"/>
        <dbReference type="EC" id="4.1.99.5"/>
    </reaction>
</comment>
<dbReference type="GO" id="GO:0008610">
    <property type="term" value="P:lipid biosynthetic process"/>
    <property type="evidence" value="ECO:0007669"/>
    <property type="project" value="InterPro"/>
</dbReference>
<name>A0A843XN46_COLES</name>
<dbReference type="GO" id="GO:0016491">
    <property type="term" value="F:oxidoreductase activity"/>
    <property type="evidence" value="ECO:0007669"/>
    <property type="project" value="InterPro"/>
</dbReference>
<keyword evidence="6 10" id="KW-1133">Transmembrane helix</keyword>
<evidence type="ECO:0000259" key="12">
    <source>
        <dbReference type="Pfam" id="PF12076"/>
    </source>
</evidence>
<evidence type="ECO:0000256" key="2">
    <source>
        <dbReference type="ARBA" id="ARBA00009324"/>
    </source>
</evidence>
<evidence type="ECO:0000256" key="8">
    <source>
        <dbReference type="ARBA" id="ARBA00023239"/>
    </source>
</evidence>
<dbReference type="EMBL" id="NMUH01010143">
    <property type="protein sequence ID" value="MQM20746.1"/>
    <property type="molecule type" value="Genomic_DNA"/>
</dbReference>
<feature type="transmembrane region" description="Helical" evidence="10">
    <location>
        <begin position="182"/>
        <end position="209"/>
    </location>
</feature>
<gene>
    <name evidence="13" type="ORF">Taro_053774</name>
</gene>
<dbReference type="Pfam" id="PF04116">
    <property type="entry name" value="FA_hydroxylase"/>
    <property type="match status" value="1"/>
</dbReference>
<evidence type="ECO:0000256" key="1">
    <source>
        <dbReference type="ARBA" id="ARBA00004477"/>
    </source>
</evidence>